<comment type="caution">
    <text evidence="1">The sequence shown here is derived from an EMBL/GenBank/DDBJ whole genome shotgun (WGS) entry which is preliminary data.</text>
</comment>
<organism evidence="1 2">
    <name type="scientific">Parafrankia soli</name>
    <dbReference type="NCBI Taxonomy" id="2599596"/>
    <lineage>
        <taxon>Bacteria</taxon>
        <taxon>Bacillati</taxon>
        <taxon>Actinomycetota</taxon>
        <taxon>Actinomycetes</taxon>
        <taxon>Frankiales</taxon>
        <taxon>Frankiaceae</taxon>
        <taxon>Parafrankia</taxon>
    </lineage>
</organism>
<protein>
    <submittedName>
        <fullName evidence="1">Uncharacterized protein</fullName>
    </submittedName>
</protein>
<evidence type="ECO:0000313" key="1">
    <source>
        <dbReference type="EMBL" id="OHV42157.1"/>
    </source>
</evidence>
<sequence length="126" mass="13120">MFAARLAERLPASSPAVLGDTDRDAIATALVTAMGNAEYSPRGMAAAAVRVVNRLLADRAPELAPPAASSPLVTDSGQPARLVIRPEDVEVAERAWLRGGIQGALESYARRIELGLAVGTTAEADQ</sequence>
<proteinExistence type="predicted"/>
<name>A0A1S1R895_9ACTN</name>
<dbReference type="AlphaFoldDB" id="A0A1S1R895"/>
<accession>A0A1S1R895</accession>
<gene>
    <name evidence="1" type="ORF">BBK14_11080</name>
</gene>
<dbReference type="EMBL" id="MAXA01000047">
    <property type="protein sequence ID" value="OHV42157.1"/>
    <property type="molecule type" value="Genomic_DNA"/>
</dbReference>
<keyword evidence="2" id="KW-1185">Reference proteome</keyword>
<dbReference type="Proteomes" id="UP000179769">
    <property type="component" value="Unassembled WGS sequence"/>
</dbReference>
<reference evidence="2" key="1">
    <citation type="submission" date="2016-07" db="EMBL/GenBank/DDBJ databases">
        <title>Frankia sp. NRRL B-16219 Genome sequencing.</title>
        <authorList>
            <person name="Ghodhbane-Gtari F."/>
            <person name="Swanson E."/>
            <person name="Gueddou A."/>
            <person name="Louati M."/>
            <person name="Nouioui I."/>
            <person name="Hezbri K."/>
            <person name="Abebe-Akele F."/>
            <person name="Simpson S."/>
            <person name="Morris K."/>
            <person name="Thomas K."/>
            <person name="Gtari M."/>
            <person name="Tisa L.S."/>
        </authorList>
    </citation>
    <scope>NUCLEOTIDE SEQUENCE [LARGE SCALE GENOMIC DNA]</scope>
    <source>
        <strain evidence="2">NRRL B-16219</strain>
    </source>
</reference>
<evidence type="ECO:0000313" key="2">
    <source>
        <dbReference type="Proteomes" id="UP000179769"/>
    </source>
</evidence>